<keyword evidence="3" id="KW-0347">Helicase</keyword>
<evidence type="ECO:0000256" key="1">
    <source>
        <dbReference type="ARBA" id="ARBA00022741"/>
    </source>
</evidence>
<keyword evidence="2" id="KW-0378">Hydrolase</keyword>
<dbReference type="PROSITE" id="PS51643">
    <property type="entry name" value="HD_CAS3"/>
    <property type="match status" value="1"/>
</dbReference>
<dbReference type="InterPro" id="IPR048823">
    <property type="entry name" value="Cas3_I-F_Cas2"/>
</dbReference>
<feature type="domain" description="HD Cas3-type" evidence="7">
    <location>
        <begin position="102"/>
        <end position="284"/>
    </location>
</feature>
<feature type="compositionally biased region" description="Basic and acidic residues" evidence="6">
    <location>
        <begin position="508"/>
        <end position="518"/>
    </location>
</feature>
<comment type="caution">
    <text evidence="8">The sequence shown here is derived from an EMBL/GenBank/DDBJ whole genome shotgun (WGS) entry which is preliminary data.</text>
</comment>
<evidence type="ECO:0000256" key="3">
    <source>
        <dbReference type="ARBA" id="ARBA00022806"/>
    </source>
</evidence>
<evidence type="ECO:0000256" key="4">
    <source>
        <dbReference type="ARBA" id="ARBA00022840"/>
    </source>
</evidence>
<feature type="region of interest" description="Disordered" evidence="6">
    <location>
        <begin position="508"/>
        <end position="529"/>
    </location>
</feature>
<evidence type="ECO:0000259" key="7">
    <source>
        <dbReference type="PROSITE" id="PS51643"/>
    </source>
</evidence>
<keyword evidence="4" id="KW-0067">ATP-binding</keyword>
<dbReference type="RefSeq" id="WP_216009649.1">
    <property type="nucleotide sequence ID" value="NZ_JAHKPV010000021.1"/>
</dbReference>
<dbReference type="InterPro" id="IPR013395">
    <property type="entry name" value="CRISPR-assoc_Cas3_yers"/>
</dbReference>
<dbReference type="InterPro" id="IPR054712">
    <property type="entry name" value="Cas3-like_dom"/>
</dbReference>
<organism evidence="8 9">
    <name type="scientific">Marinobacter salexigens</name>
    <dbReference type="NCBI Taxonomy" id="1925763"/>
    <lineage>
        <taxon>Bacteria</taxon>
        <taxon>Pseudomonadati</taxon>
        <taxon>Pseudomonadota</taxon>
        <taxon>Gammaproteobacteria</taxon>
        <taxon>Pseudomonadales</taxon>
        <taxon>Marinobacteraceae</taxon>
        <taxon>Marinobacter</taxon>
    </lineage>
</organism>
<evidence type="ECO:0000256" key="6">
    <source>
        <dbReference type="SAM" id="MobiDB-lite"/>
    </source>
</evidence>
<keyword evidence="1" id="KW-0547">Nucleotide-binding</keyword>
<evidence type="ECO:0000256" key="5">
    <source>
        <dbReference type="ARBA" id="ARBA00023118"/>
    </source>
</evidence>
<dbReference type="Pfam" id="PF21384">
    <property type="entry name" value="Cas3_I-F_Cas2"/>
    <property type="match status" value="1"/>
</dbReference>
<evidence type="ECO:0000313" key="8">
    <source>
        <dbReference type="EMBL" id="MBU2875909.1"/>
    </source>
</evidence>
<dbReference type="Pfam" id="PF22590">
    <property type="entry name" value="Cas3-like_C_2"/>
    <property type="match status" value="1"/>
</dbReference>
<evidence type="ECO:0000256" key="2">
    <source>
        <dbReference type="ARBA" id="ARBA00022801"/>
    </source>
</evidence>
<keyword evidence="9" id="KW-1185">Reference proteome</keyword>
<protein>
    <submittedName>
        <fullName evidence="8">Type I-F CRISPR-associated helicase Cas3f</fullName>
    </submittedName>
</protein>
<gene>
    <name evidence="8" type="primary">cas3f</name>
    <name evidence="8" type="ORF">KO508_18065</name>
</gene>
<sequence length="1134" mass="128696">MMVIFVSQCEKKALPRTRRVLDAFANRIGDNTWQTLITEDGLQAVQKMLRHTASKSTAVSCHWIRSRARSQLLWIIGNRRKFNEEGVVPVNSTELDLPLSDAEHNWKYLPLIKAFTGLAALLHDWGKATKLFQDKLNPRSKNKFQGDPLRHEWISSLLLMALIKSGKNPGQDESWLAPLLSQAINEQQLLDALPALHGSRRPLADMPDAACLLLWLVLSHHRLPKPDNKSAFGDETNDTPQQLLKRINQQWGYENNFDDVEFQKRLPDCFVFPEGLLSASSLWLKELSFRARQLQEHLPLYNQAVNDGSWRTIAHHARLCLMLGDHYYSSQPQDANWPASVGLFANTYPEGPNKGQFKQRLDEHLVKVSRVAVRACKILPHFERDTPVAEDIEKLQPARSVPLEIKKQFGWQDKAVTAIKSYREENDDKVKGYFVVNMASTGRGKTLANAKIMQALSEDQQSLRFILALGLRTLTLQTGDEYRDRIGLSDEELAVLIGSRAVLELHRESNTSVEKEDQPLESEDSGSESVEALLGEQEQVVGFADDERWQNLLPEEELTTVLTGQKERALLYAPVLACTIDHIMAATETTRGGRFILPSLRLMSSDLVIDEVDDFTGEDLVAIGRLIHLAGMLGRKVMISSATIPPDLALGYFTAYQKGWALFAVSRYQNSQVACGWTDEFKTRLVTISQGENAIVSYQAAHQSFVERRIAKLRREPVKRRAIIVPLPAPAEDQTVKAAFFSAIQNDIVNRHHQHHEQDAISGRNVSFGVVRCANILPCVELTEYLLDAEWPEHVEVRVMAYHSQQVLLLRHAQEQHLDQVLKRKIPANEPGGAYQNPVIRQHLDTGTSPDLIFVLVATPVEEVGRDHDFDWAVVEPSSYRSIVQLAGRVLRHRSSDPDNTVPNLGLLQYNLKGYRGDTENVFSRPGYEQTGGKHNTWQLFSRNLVDLVDEKAMSRSVDAAPRILKDSKIQLAALEHHAIGHTLGCNYLKKEKIQTDTPAQSPKILWGYTDDYWWMSALPQQFNRFRNSAPGISLYRVIDEKGSVAFWIYDRRSGWVRIEQRFGIERQPLSSERSARLWLQRDYEALVAEQSQRRSTDLTKTSQQLGEVTLSFHNDGDRYRYNDQLGLVKADNE</sequence>
<accession>A0ABS6ACT8</accession>
<dbReference type="Proteomes" id="UP000753376">
    <property type="component" value="Unassembled WGS sequence"/>
</dbReference>
<reference evidence="8 9" key="1">
    <citation type="submission" date="2021-05" db="EMBL/GenBank/DDBJ databases">
        <title>Draft genomes of bacteria isolated from model marine particles.</title>
        <authorList>
            <person name="Datta M.S."/>
            <person name="Schwartzman J.A."/>
            <person name="Enke T.N."/>
            <person name="Saavedra J."/>
            <person name="Cermak N."/>
            <person name="Cordero O.X."/>
        </authorList>
    </citation>
    <scope>NUCLEOTIDE SEQUENCE [LARGE SCALE GENOMIC DNA]</scope>
    <source>
        <strain evidence="8 9">D2M19</strain>
    </source>
</reference>
<name>A0ABS6ACT8_9GAMM</name>
<dbReference type="NCBIfam" id="TIGR02562">
    <property type="entry name" value="cas3_yersinia"/>
    <property type="match status" value="1"/>
</dbReference>
<dbReference type="EMBL" id="JAHKPV010000021">
    <property type="protein sequence ID" value="MBU2875909.1"/>
    <property type="molecule type" value="Genomic_DNA"/>
</dbReference>
<keyword evidence="5" id="KW-0051">Antiviral defense</keyword>
<dbReference type="InterPro" id="IPR006483">
    <property type="entry name" value="CRISPR-assoc_Cas3_HD"/>
</dbReference>
<proteinExistence type="predicted"/>
<evidence type="ECO:0000313" key="9">
    <source>
        <dbReference type="Proteomes" id="UP000753376"/>
    </source>
</evidence>